<dbReference type="InterPro" id="IPR041723">
    <property type="entry name" value="CCT"/>
</dbReference>
<protein>
    <recommendedName>
        <fullName evidence="10">ethanolamine-phosphate cytidylyltransferase</fullName>
        <ecNumber evidence="10">2.7.7.14</ecNumber>
    </recommendedName>
    <alternativeName>
        <fullName evidence="11">CTP:phosphoethanolamine cytidylyltransferase</fullName>
    </alternativeName>
</protein>
<comment type="pathway">
    <text evidence="1">Lipid metabolism.</text>
</comment>
<evidence type="ECO:0000313" key="15">
    <source>
        <dbReference type="Proteomes" id="UP000225277"/>
    </source>
</evidence>
<dbReference type="PANTHER" id="PTHR45780">
    <property type="entry name" value="ETHANOLAMINE-PHOSPHATE CYTIDYLYLTRANSFERASE"/>
    <property type="match status" value="1"/>
</dbReference>
<dbReference type="SUPFAM" id="SSF52374">
    <property type="entry name" value="Nucleotidylyl transferase"/>
    <property type="match status" value="2"/>
</dbReference>
<dbReference type="InterPro" id="IPR014729">
    <property type="entry name" value="Rossmann-like_a/b/a_fold"/>
</dbReference>
<feature type="domain" description="Cytidyltransferase-like" evidence="13">
    <location>
        <begin position="35"/>
        <end position="158"/>
    </location>
</feature>
<dbReference type="EC" id="2.7.7.14" evidence="10"/>
<feature type="compositionally biased region" description="Basic and acidic residues" evidence="12">
    <location>
        <begin position="422"/>
        <end position="438"/>
    </location>
</feature>
<evidence type="ECO:0000256" key="6">
    <source>
        <dbReference type="ARBA" id="ARBA00023098"/>
    </source>
</evidence>
<comment type="similarity">
    <text evidence="2">Belongs to the cytidylyltransferase family.</text>
</comment>
<dbReference type="InterPro" id="IPR044608">
    <property type="entry name" value="Ect1/PCYT2"/>
</dbReference>
<evidence type="ECO:0000259" key="13">
    <source>
        <dbReference type="Pfam" id="PF01467"/>
    </source>
</evidence>
<keyword evidence="8" id="KW-1208">Phospholipid metabolism</keyword>
<keyword evidence="5" id="KW-0548">Nucleotidyltransferase</keyword>
<evidence type="ECO:0000256" key="11">
    <source>
        <dbReference type="ARBA" id="ARBA00031473"/>
    </source>
</evidence>
<organism evidence="14 15">
    <name type="scientific">Ramularia collo-cygni</name>
    <dbReference type="NCBI Taxonomy" id="112498"/>
    <lineage>
        <taxon>Eukaryota</taxon>
        <taxon>Fungi</taxon>
        <taxon>Dikarya</taxon>
        <taxon>Ascomycota</taxon>
        <taxon>Pezizomycotina</taxon>
        <taxon>Dothideomycetes</taxon>
        <taxon>Dothideomycetidae</taxon>
        <taxon>Mycosphaerellales</taxon>
        <taxon>Mycosphaerellaceae</taxon>
        <taxon>Ramularia</taxon>
    </lineage>
</organism>
<dbReference type="STRING" id="112498.A0A2D3VIB6"/>
<dbReference type="PANTHER" id="PTHR45780:SF2">
    <property type="entry name" value="ETHANOLAMINE-PHOSPHATE CYTIDYLYLTRANSFERASE"/>
    <property type="match status" value="1"/>
</dbReference>
<dbReference type="InterPro" id="IPR004821">
    <property type="entry name" value="Cyt_trans-like"/>
</dbReference>
<evidence type="ECO:0000256" key="10">
    <source>
        <dbReference type="ARBA" id="ARBA00024221"/>
    </source>
</evidence>
<dbReference type="Gene3D" id="3.40.50.620">
    <property type="entry name" value="HUPs"/>
    <property type="match status" value="2"/>
</dbReference>
<dbReference type="GeneID" id="35601548"/>
<evidence type="ECO:0000256" key="3">
    <source>
        <dbReference type="ARBA" id="ARBA00022516"/>
    </source>
</evidence>
<reference evidence="14 15" key="1">
    <citation type="submission" date="2016-03" db="EMBL/GenBank/DDBJ databases">
        <authorList>
            <person name="Ploux O."/>
        </authorList>
    </citation>
    <scope>NUCLEOTIDE SEQUENCE [LARGE SCALE GENOMIC DNA]</scope>
    <source>
        <strain evidence="14 15">URUG2</strain>
    </source>
</reference>
<accession>A0A2D3VIB6</accession>
<evidence type="ECO:0000256" key="4">
    <source>
        <dbReference type="ARBA" id="ARBA00022679"/>
    </source>
</evidence>
<dbReference type="Pfam" id="PF01467">
    <property type="entry name" value="CTP_transf_like"/>
    <property type="match status" value="1"/>
</dbReference>
<gene>
    <name evidence="14" type="ORF">RCC_06411</name>
</gene>
<dbReference type="UniPathway" id="UPA00558">
    <property type="reaction ID" value="UER00742"/>
</dbReference>
<keyword evidence="15" id="KW-1185">Reference proteome</keyword>
<dbReference type="EMBL" id="FJUY01000009">
    <property type="protein sequence ID" value="CZT20553.1"/>
    <property type="molecule type" value="Genomic_DNA"/>
</dbReference>
<proteinExistence type="inferred from homology"/>
<evidence type="ECO:0000256" key="7">
    <source>
        <dbReference type="ARBA" id="ARBA00023209"/>
    </source>
</evidence>
<sequence>MATIDPDVGCVVPGPGEWPVDPQEPIPIREDRLWVDGCFDFFHHGHAGVLLQSRRLGASLFCGVHSDADITLNKGPTVMSLAERVAAMEACRFSTKVVPNAPYVTSIPWISHYGCQYVSHGDDITSDAGGEDSYRFVKKAGRMKIVPRTQGISTTDLVGRMLDQTTGHFVQSLEAVIQGKEKSETGDAKEVGRLLKEYAAAENGVDPGIEVFTYDEERTNAFERIVEGTRPRPGQRIVYVDGAFDLFSSGHIAFLQTVSQMESERGHKSGWFEEAKQRERIEKTGSDYPPAFIVAGVHSDAVVNAHRGGNYPIMNVIERGLCVVQCAYIHAVVFGAPFVPVKAYLETLPFGDAGARTPNAVYHGPTNSPGRDEYSDAKAMGIYIETAAHAFQEVNAEQIVGRIMERKEDYIERQRKKGIKSLAEREAEAEEKRKAGNL</sequence>
<evidence type="ECO:0000256" key="12">
    <source>
        <dbReference type="SAM" id="MobiDB-lite"/>
    </source>
</evidence>
<keyword evidence="3" id="KW-0444">Lipid biosynthesis</keyword>
<dbReference type="AlphaFoldDB" id="A0A2D3VIB6"/>
<feature type="region of interest" description="Disordered" evidence="12">
    <location>
        <begin position="413"/>
        <end position="438"/>
    </location>
</feature>
<keyword evidence="6" id="KW-0443">Lipid metabolism</keyword>
<dbReference type="NCBIfam" id="TIGR00125">
    <property type="entry name" value="cyt_tran_rel"/>
    <property type="match status" value="1"/>
</dbReference>
<evidence type="ECO:0000256" key="5">
    <source>
        <dbReference type="ARBA" id="ARBA00022695"/>
    </source>
</evidence>
<dbReference type="OrthoDB" id="40021at2759"/>
<dbReference type="CDD" id="cd02174">
    <property type="entry name" value="CCT"/>
    <property type="match status" value="1"/>
</dbReference>
<evidence type="ECO:0000313" key="14">
    <source>
        <dbReference type="EMBL" id="CZT20553.1"/>
    </source>
</evidence>
<name>A0A2D3VIB6_9PEZI</name>
<dbReference type="GO" id="GO:0004306">
    <property type="term" value="F:ethanolamine-phosphate cytidylyltransferase activity"/>
    <property type="evidence" value="ECO:0007669"/>
    <property type="project" value="UniProtKB-EC"/>
</dbReference>
<evidence type="ECO:0000256" key="9">
    <source>
        <dbReference type="ARBA" id="ARBA00024191"/>
    </source>
</evidence>
<dbReference type="Proteomes" id="UP000225277">
    <property type="component" value="Unassembled WGS sequence"/>
</dbReference>
<evidence type="ECO:0000256" key="2">
    <source>
        <dbReference type="ARBA" id="ARBA00010101"/>
    </source>
</evidence>
<evidence type="ECO:0000256" key="1">
    <source>
        <dbReference type="ARBA" id="ARBA00005189"/>
    </source>
</evidence>
<dbReference type="GO" id="GO:0006646">
    <property type="term" value="P:phosphatidylethanolamine biosynthetic process"/>
    <property type="evidence" value="ECO:0007669"/>
    <property type="project" value="UniProtKB-UniPathway"/>
</dbReference>
<dbReference type="GO" id="GO:0005737">
    <property type="term" value="C:cytoplasm"/>
    <property type="evidence" value="ECO:0007669"/>
    <property type="project" value="TreeGrafter"/>
</dbReference>
<keyword evidence="7" id="KW-0594">Phospholipid biosynthesis</keyword>
<comment type="pathway">
    <text evidence="9">Phospholipid metabolism; phosphatidylethanolamine biosynthesis; phosphatidylethanolamine from ethanolamine: step 2/3.</text>
</comment>
<dbReference type="RefSeq" id="XP_023627442.1">
    <property type="nucleotide sequence ID" value="XM_023771674.1"/>
</dbReference>
<evidence type="ECO:0000256" key="8">
    <source>
        <dbReference type="ARBA" id="ARBA00023264"/>
    </source>
</evidence>
<keyword evidence="4" id="KW-0808">Transferase</keyword>